<keyword evidence="2" id="KW-1185">Reference proteome</keyword>
<dbReference type="EMBL" id="CAICTM010000513">
    <property type="protein sequence ID" value="CAB9512012.1"/>
    <property type="molecule type" value="Genomic_DNA"/>
</dbReference>
<protein>
    <submittedName>
        <fullName evidence="1">Methyltransferase</fullName>
    </submittedName>
</protein>
<dbReference type="Pfam" id="PF10294">
    <property type="entry name" value="Methyltransf_16"/>
    <property type="match status" value="2"/>
</dbReference>
<dbReference type="GO" id="GO:0008168">
    <property type="term" value="F:methyltransferase activity"/>
    <property type="evidence" value="ECO:0007669"/>
    <property type="project" value="UniProtKB-KW"/>
</dbReference>
<organism evidence="1 2">
    <name type="scientific">Seminavis robusta</name>
    <dbReference type="NCBI Taxonomy" id="568900"/>
    <lineage>
        <taxon>Eukaryota</taxon>
        <taxon>Sar</taxon>
        <taxon>Stramenopiles</taxon>
        <taxon>Ochrophyta</taxon>
        <taxon>Bacillariophyta</taxon>
        <taxon>Bacillariophyceae</taxon>
        <taxon>Bacillariophycidae</taxon>
        <taxon>Naviculales</taxon>
        <taxon>Naviculaceae</taxon>
        <taxon>Seminavis</taxon>
    </lineage>
</organism>
<dbReference type="PANTHER" id="PTHR14614">
    <property type="entry name" value="HEPATOCELLULAR CARCINOMA-ASSOCIATED ANTIGEN"/>
    <property type="match status" value="1"/>
</dbReference>
<keyword evidence="1" id="KW-0489">Methyltransferase</keyword>
<dbReference type="Gene3D" id="3.40.50.150">
    <property type="entry name" value="Vaccinia Virus protein VP39"/>
    <property type="match status" value="1"/>
</dbReference>
<sequence>MKLPLLRTGAALKIAQADGVIGGKIWPAASALCDFIAHHLPPQHAMKCVELGSGTGAVGIYAAATLGCSMTLTEHRPPRLSVIPSVPYAVDGTPEFDAEEYQDDKSDRLLNLLQWNVDQNAHLFDGDNNKTMHILPRVAELDWNETSHAQQLLLADSAVGFDLILGSDVTYVSQLHQPLADTIASLLRASPSSSSEPTRIKPKCFISHQQRVLNLRGHDFQLVEFERALLQAGLSTVNILPFPVTEGSTTHKVSILEIQHGNANGGNQIVLQ</sequence>
<dbReference type="Proteomes" id="UP001153069">
    <property type="component" value="Unassembled WGS sequence"/>
</dbReference>
<comment type="caution">
    <text evidence="1">The sequence shown here is derived from an EMBL/GenBank/DDBJ whole genome shotgun (WGS) entry which is preliminary data.</text>
</comment>
<dbReference type="GO" id="GO:0032259">
    <property type="term" value="P:methylation"/>
    <property type="evidence" value="ECO:0007669"/>
    <property type="project" value="UniProtKB-KW"/>
</dbReference>
<evidence type="ECO:0000313" key="1">
    <source>
        <dbReference type="EMBL" id="CAB9512012.1"/>
    </source>
</evidence>
<dbReference type="AlphaFoldDB" id="A0A9N8E000"/>
<dbReference type="SUPFAM" id="SSF53335">
    <property type="entry name" value="S-adenosyl-L-methionine-dependent methyltransferases"/>
    <property type="match status" value="1"/>
</dbReference>
<keyword evidence="1" id="KW-0808">Transferase</keyword>
<proteinExistence type="predicted"/>
<evidence type="ECO:0000313" key="2">
    <source>
        <dbReference type="Proteomes" id="UP001153069"/>
    </source>
</evidence>
<reference evidence="1" key="1">
    <citation type="submission" date="2020-06" db="EMBL/GenBank/DDBJ databases">
        <authorList>
            <consortium name="Plant Systems Biology data submission"/>
        </authorList>
    </citation>
    <scope>NUCLEOTIDE SEQUENCE</scope>
    <source>
        <strain evidence="1">D6</strain>
    </source>
</reference>
<dbReference type="InterPro" id="IPR019410">
    <property type="entry name" value="Methyltransf_16"/>
</dbReference>
<dbReference type="OrthoDB" id="407325at2759"/>
<dbReference type="InterPro" id="IPR029063">
    <property type="entry name" value="SAM-dependent_MTases_sf"/>
</dbReference>
<name>A0A9N8E000_9STRA</name>
<gene>
    <name evidence="1" type="ORF">SEMRO_514_G158010.1</name>
</gene>
<accession>A0A9N8E000</accession>